<dbReference type="EMBL" id="JBHSBL010000017">
    <property type="protein sequence ID" value="MFC4067496.1"/>
    <property type="molecule type" value="Genomic_DNA"/>
</dbReference>
<feature type="transmembrane region" description="Helical" evidence="1">
    <location>
        <begin position="33"/>
        <end position="50"/>
    </location>
</feature>
<protein>
    <submittedName>
        <fullName evidence="2">Uncharacterized protein</fullName>
    </submittedName>
</protein>
<evidence type="ECO:0000313" key="3">
    <source>
        <dbReference type="Proteomes" id="UP001595867"/>
    </source>
</evidence>
<proteinExistence type="predicted"/>
<keyword evidence="1" id="KW-0812">Transmembrane</keyword>
<organism evidence="2 3">
    <name type="scientific">Actinoplanes subglobosus</name>
    <dbReference type="NCBI Taxonomy" id="1547892"/>
    <lineage>
        <taxon>Bacteria</taxon>
        <taxon>Bacillati</taxon>
        <taxon>Actinomycetota</taxon>
        <taxon>Actinomycetes</taxon>
        <taxon>Micromonosporales</taxon>
        <taxon>Micromonosporaceae</taxon>
        <taxon>Actinoplanes</taxon>
    </lineage>
</organism>
<name>A0ABV8IW29_9ACTN</name>
<dbReference type="Proteomes" id="UP001595867">
    <property type="component" value="Unassembled WGS sequence"/>
</dbReference>
<keyword evidence="1" id="KW-1133">Transmembrane helix</keyword>
<feature type="transmembrane region" description="Helical" evidence="1">
    <location>
        <begin position="57"/>
        <end position="78"/>
    </location>
</feature>
<evidence type="ECO:0000256" key="1">
    <source>
        <dbReference type="SAM" id="Phobius"/>
    </source>
</evidence>
<keyword evidence="3" id="KW-1185">Reference proteome</keyword>
<comment type="caution">
    <text evidence="2">The sequence shown here is derived from an EMBL/GenBank/DDBJ whole genome shotgun (WGS) entry which is preliminary data.</text>
</comment>
<dbReference type="RefSeq" id="WP_378068404.1">
    <property type="nucleotide sequence ID" value="NZ_JBHSBL010000017.1"/>
</dbReference>
<evidence type="ECO:0000313" key="2">
    <source>
        <dbReference type="EMBL" id="MFC4067496.1"/>
    </source>
</evidence>
<reference evidence="3" key="1">
    <citation type="journal article" date="2019" name="Int. J. Syst. Evol. Microbiol.">
        <title>The Global Catalogue of Microorganisms (GCM) 10K type strain sequencing project: providing services to taxonomists for standard genome sequencing and annotation.</title>
        <authorList>
            <consortium name="The Broad Institute Genomics Platform"/>
            <consortium name="The Broad Institute Genome Sequencing Center for Infectious Disease"/>
            <person name="Wu L."/>
            <person name="Ma J."/>
        </authorList>
    </citation>
    <scope>NUCLEOTIDE SEQUENCE [LARGE SCALE GENOMIC DNA]</scope>
    <source>
        <strain evidence="3">TBRC 5832</strain>
    </source>
</reference>
<feature type="transmembrane region" description="Helical" evidence="1">
    <location>
        <begin position="5"/>
        <end position="27"/>
    </location>
</feature>
<accession>A0ABV8IW29</accession>
<keyword evidence="1" id="KW-0472">Membrane</keyword>
<sequence length="163" mass="17385">MTGRILRLTVGQLSLTFGMFWLVMSLTVAVDRHVFAGAAIAGGGLVLLLWRRIRLPVRLVAAGAVVAGLAGTAVGLAVRSVSTGGMYGWFEGRGWPFEWLGRGGLADSPGEARRRAVEDGWGVDVLRLLADVTVWAYTGLVLICLVGLAARAQKRRGTPERAE</sequence>
<feature type="transmembrane region" description="Helical" evidence="1">
    <location>
        <begin position="134"/>
        <end position="152"/>
    </location>
</feature>
<gene>
    <name evidence="2" type="ORF">ACFO0C_21385</name>
</gene>